<protein>
    <submittedName>
        <fullName evidence="8">MucBP domain-containing protein</fullName>
    </submittedName>
</protein>
<feature type="domain" description="Mub B2-like" evidence="7">
    <location>
        <begin position="1171"/>
        <end position="1290"/>
    </location>
</feature>
<dbReference type="InterPro" id="IPR041495">
    <property type="entry name" value="Mub_B2"/>
</dbReference>
<sequence>MLSKNNRQMLDHKMERRSFRFSLRKLNTGLASVVLGFTFGYGLISDQPLVHADEAASSLSSASSNQHSATISEANAEAKSAMLASESTSAGTETALSSAGIASTADASASTVLDSAAGVPLSSDVPTSSAVGEQSISAQEPTAAVSQTAAEPAFDSANAAIQENSLTLSGTEIGNTGNSQRDITATISYTGNAGDKVIFKLPANQDGQNQVAYYIVGASSLSIADTTITNDTANGFYYVTTVLKQSGSISQKISIASRRNDSFDGQLIDGESIGQREFTATLSAVDGNGNDLGSTAKTFTQIISPDMDPALSREPSSEASETLLPNVDYTYKLDLKETKGIYDNEKYPTARVNGSVNYGTTITIPVPASFKLNADATAAKNAFTDGTTITQAQTGADIIITVPKGAGSTLAQADVPYYLVGQYVVSGNVDETVTADGNITIVQNLNDQQDHQLIKTLNQPWTEKLNSIAQPGKPGGSAAGAWDDKTISISDATASKPSATKISTFGIQNITIYDLNDASLTFTIADGFKATGITTAKLNGVTKYAYVLYYADGTTSQGTVAAGETINGKGTSSIRKAVLTPDLIKAGAATDVALYAMNGTIGNYFYINGRLTDKYNDGTAVQVGNQLTNTLTIGGSNLISSVLSVTQTITGGLSSNFKGNGGGGSGYAGTIGVGSITNGYAGEWPTYVLDHPIFYIKLPQYTSFNPDLSIFEGNPVVSTFYVNNGQEQVVKLDYSQSDYVFDNSKLFTSDTNGVFKVAFDINNDALPGLYQGLVYVKTSTPLPKNQKAINDKKLYKPEYTGGVVTDDTYVANAFSTQVLSPGAEFTIGGVSQGNADGTDYHNHGSSLNSGDDSMSYKLTPKNLTGSDLTNSRIYVNLPDNADVVLTGPVTANTAGSVMVLYSTTAVDLNDNAEPDTSSWLTADEVKDWSQIKSFVIQQPTLASSTAANLSSIVVNVKDRTLADDAGKQLALGFKSYADQFATPIKQPNATYVQVYGQSTETKTVTRTINVHQPDGTTAVITQTATIARINTVQKDGTTTTGTWSTSNWESFNAPEFAGYTPDIASVAEAVVDENSTDQTIDITYQANEQQVLIKYIDLDENDRVIDEISLTGPTNTQSDYSTAARLQELIAQGYELVADSVPAKIIFDSIDDIDGNVSQVYTVKLRHQTHAATTSSSVTRTINYVDEKGNPVNGSPDGSSTYVQTATFNRTAIIDSVTGEVLGYDVDGDGKVDTTDADTAWMPSSAELGAVKSADPVTLGFDYVDLATVESATVTPGQQALTQSVVYSKAKVSGTIKYVDDATGKTLDEFELPIGEVGSLIGYTTADQIKQYEERGYELTSSDFVDGTQIYAKTGNDFVVHFKHAIQVVTPNDPNPVTPGDPINPNYPDGPYYPADVSRANLVKDATQTIHYVGAGDQTPSDKVQTQKDAFTRTITIDKVTGEVLATSAWTGSFTFGTEDTDVIEGYHADKKTAGGLTATAAEPDVTATVTYAPNGKLIPIDAAGNPIPGADTPTYPTDPTDPTKVMADEPIPVIQGYTPVDPSPVTPIDAGKDTFVPYTQNEYQLTERFVDEEGNELAPSKNGVYHYGDSFDVTKDAQVISGYVLVKQENTAGTFGDSDQTAKFIYKQVGRIIPVDEAGNPIPGADTPSYQNDPSDPTKVVPNESVPVVPGYTPSTPTVTPTDPTQDTTVTYIKNQTPIAPEEPTTPETPEQPQAPTDPAESPVTSNISGEFEHSTDSAAVENNAKAVLSHDKANDTKQLPQTGNAQHGSILAMMGLVLAGLGFGVVKPKKRKS</sequence>
<dbReference type="NCBIfam" id="TIGR01168">
    <property type="entry name" value="YSIRK_signal"/>
    <property type="match status" value="1"/>
</dbReference>
<reference evidence="8" key="1">
    <citation type="submission" date="2024-04" db="EMBL/GenBank/DDBJ databases">
        <title>Limosilactobacillus allomucosae sp. nov., a novel species isolated from wild boar faecal samples as a potential probiotics for domestic pigs.</title>
        <authorList>
            <person name="Chen B."/>
        </authorList>
    </citation>
    <scope>NUCLEOTIDE SEQUENCE</scope>
    <source>
        <strain evidence="8">WILCCON 0051</strain>
    </source>
</reference>
<evidence type="ECO:0000256" key="1">
    <source>
        <dbReference type="ARBA" id="ARBA00022729"/>
    </source>
</evidence>
<keyword evidence="4" id="KW-1133">Transmembrane helix</keyword>
<dbReference type="NCBIfam" id="TIGR01167">
    <property type="entry name" value="LPXTG_anchor"/>
    <property type="match status" value="1"/>
</dbReference>
<evidence type="ECO:0000259" key="7">
    <source>
        <dbReference type="Pfam" id="PF17966"/>
    </source>
</evidence>
<dbReference type="EMBL" id="CP154878">
    <property type="protein sequence ID" value="XBG94823.1"/>
    <property type="molecule type" value="Genomic_DNA"/>
</dbReference>
<gene>
    <name evidence="8" type="ORF">ABC765_06995</name>
</gene>
<evidence type="ECO:0000256" key="2">
    <source>
        <dbReference type="ARBA" id="ARBA00022737"/>
    </source>
</evidence>
<keyword evidence="1" id="KW-0732">Signal</keyword>
<feature type="region of interest" description="Disordered" evidence="3">
    <location>
        <begin position="123"/>
        <end position="150"/>
    </location>
</feature>
<dbReference type="InterPro" id="IPR005877">
    <property type="entry name" value="YSIRK_signal_dom"/>
</dbReference>
<keyword evidence="2" id="KW-0677">Repeat</keyword>
<keyword evidence="4" id="KW-0812">Transmembrane</keyword>
<dbReference type="Gene3D" id="3.10.20.470">
    <property type="match status" value="2"/>
</dbReference>
<evidence type="ECO:0000259" key="5">
    <source>
        <dbReference type="Pfam" id="PF06458"/>
    </source>
</evidence>
<feature type="domain" description="Mub B2-like" evidence="7">
    <location>
        <begin position="1398"/>
        <end position="1495"/>
    </location>
</feature>
<dbReference type="Pfam" id="PF17965">
    <property type="entry name" value="MucBP_2"/>
    <property type="match status" value="2"/>
</dbReference>
<proteinExistence type="predicted"/>
<feature type="domain" description="Mucin binding" evidence="6">
    <location>
        <begin position="1089"/>
        <end position="1167"/>
    </location>
</feature>
<dbReference type="InterPro" id="IPR009459">
    <property type="entry name" value="MucBP_dom"/>
</dbReference>
<evidence type="ECO:0000256" key="4">
    <source>
        <dbReference type="SAM" id="Phobius"/>
    </source>
</evidence>
<feature type="transmembrane region" description="Helical" evidence="4">
    <location>
        <begin position="1770"/>
        <end position="1788"/>
    </location>
</feature>
<dbReference type="Gene3D" id="3.10.20.320">
    <property type="entry name" value="Putative peptidoglycan bound protein (lpxtg motif)"/>
    <property type="match status" value="1"/>
</dbReference>
<dbReference type="Gene3D" id="2.60.40.4300">
    <property type="match status" value="3"/>
</dbReference>
<accession>A0AAU7C114</accession>
<dbReference type="InterPro" id="IPR041558">
    <property type="entry name" value="MucBP_2"/>
</dbReference>
<evidence type="ECO:0000313" key="8">
    <source>
        <dbReference type="EMBL" id="XBG94823.1"/>
    </source>
</evidence>
<organism evidence="8">
    <name type="scientific">Limosilactobacillus allomucosae</name>
    <dbReference type="NCBI Taxonomy" id="3142938"/>
    <lineage>
        <taxon>Bacteria</taxon>
        <taxon>Bacillati</taxon>
        <taxon>Bacillota</taxon>
        <taxon>Bacilli</taxon>
        <taxon>Lactobacillales</taxon>
        <taxon>Lactobacillaceae</taxon>
        <taxon>Limosilactobacillus</taxon>
    </lineage>
</organism>
<feature type="domain" description="MucBP" evidence="5">
    <location>
        <begin position="1569"/>
        <end position="1628"/>
    </location>
</feature>
<name>A0AAU7C114_9LACO</name>
<dbReference type="Pfam" id="PF17966">
    <property type="entry name" value="Muc_B2"/>
    <property type="match status" value="3"/>
</dbReference>
<feature type="domain" description="Mub B2-like" evidence="7">
    <location>
        <begin position="997"/>
        <end position="1087"/>
    </location>
</feature>
<feature type="region of interest" description="Disordered" evidence="3">
    <location>
        <begin position="1670"/>
        <end position="1689"/>
    </location>
</feature>
<feature type="region of interest" description="Disordered" evidence="3">
    <location>
        <begin position="1698"/>
        <end position="1739"/>
    </location>
</feature>
<dbReference type="KEGG" id="lalo:ABC765_06995"/>
<feature type="compositionally biased region" description="Low complexity" evidence="3">
    <location>
        <begin position="1698"/>
        <end position="1722"/>
    </location>
</feature>
<dbReference type="Pfam" id="PF06458">
    <property type="entry name" value="MucBP"/>
    <property type="match status" value="1"/>
</dbReference>
<dbReference type="RefSeq" id="WP_347980027.1">
    <property type="nucleotide sequence ID" value="NZ_CP154878.1"/>
</dbReference>
<evidence type="ECO:0000256" key="3">
    <source>
        <dbReference type="SAM" id="MobiDB-lite"/>
    </source>
</evidence>
<keyword evidence="4" id="KW-0472">Membrane</keyword>
<feature type="region of interest" description="Disordered" evidence="3">
    <location>
        <begin position="1638"/>
        <end position="1661"/>
    </location>
</feature>
<feature type="domain" description="Mucin binding" evidence="6">
    <location>
        <begin position="1295"/>
        <end position="1364"/>
    </location>
</feature>
<evidence type="ECO:0000259" key="6">
    <source>
        <dbReference type="Pfam" id="PF17965"/>
    </source>
</evidence>
<feature type="compositionally biased region" description="Polar residues" evidence="3">
    <location>
        <begin position="124"/>
        <end position="149"/>
    </location>
</feature>